<accession>A0A1N6RKC9</accession>
<organism evidence="3 4">
    <name type="scientific">Maribacter ulvicola</name>
    <dbReference type="NCBI Taxonomy" id="228959"/>
    <lineage>
        <taxon>Bacteria</taxon>
        <taxon>Pseudomonadati</taxon>
        <taxon>Bacteroidota</taxon>
        <taxon>Flavobacteriia</taxon>
        <taxon>Flavobacteriales</taxon>
        <taxon>Flavobacteriaceae</taxon>
        <taxon>Maribacter</taxon>
    </lineage>
</organism>
<evidence type="ECO:0000256" key="1">
    <source>
        <dbReference type="SAM" id="MobiDB-lite"/>
    </source>
</evidence>
<evidence type="ECO:0000256" key="2">
    <source>
        <dbReference type="SAM" id="SignalP"/>
    </source>
</evidence>
<feature type="compositionally biased region" description="Polar residues" evidence="1">
    <location>
        <begin position="65"/>
        <end position="74"/>
    </location>
</feature>
<proteinExistence type="predicted"/>
<name>A0A1N6RKC9_9FLAO</name>
<feature type="chain" id="PRO_5012342458" description="Lipoprotein" evidence="2">
    <location>
        <begin position="27"/>
        <end position="74"/>
    </location>
</feature>
<dbReference type="AlphaFoldDB" id="A0A1N6RKC9"/>
<keyword evidence="2" id="KW-0732">Signal</keyword>
<evidence type="ECO:0000313" key="4">
    <source>
        <dbReference type="Proteomes" id="UP000186953"/>
    </source>
</evidence>
<sequence>MKIHLTKAFFASASAIIFLFSLSSCGKDCDLVSDYVVRNNTSKTITHNMLNNNTLPDNNFNTTTKNNIDPTEHK</sequence>
<evidence type="ECO:0000313" key="3">
    <source>
        <dbReference type="EMBL" id="SIQ29255.1"/>
    </source>
</evidence>
<dbReference type="PROSITE" id="PS51257">
    <property type="entry name" value="PROKAR_LIPOPROTEIN"/>
    <property type="match status" value="1"/>
</dbReference>
<keyword evidence="4" id="KW-1185">Reference proteome</keyword>
<dbReference type="Proteomes" id="UP000186953">
    <property type="component" value="Unassembled WGS sequence"/>
</dbReference>
<reference evidence="4" key="1">
    <citation type="submission" date="2017-01" db="EMBL/GenBank/DDBJ databases">
        <authorList>
            <person name="Varghese N."/>
            <person name="Submissions S."/>
        </authorList>
    </citation>
    <scope>NUCLEOTIDE SEQUENCE [LARGE SCALE GENOMIC DNA]</scope>
    <source>
        <strain evidence="4">DSM 15366</strain>
    </source>
</reference>
<feature type="signal peptide" evidence="2">
    <location>
        <begin position="1"/>
        <end position="26"/>
    </location>
</feature>
<evidence type="ECO:0008006" key="5">
    <source>
        <dbReference type="Google" id="ProtNLM"/>
    </source>
</evidence>
<dbReference type="EMBL" id="FTMA01000001">
    <property type="protein sequence ID" value="SIQ29255.1"/>
    <property type="molecule type" value="Genomic_DNA"/>
</dbReference>
<gene>
    <name evidence="3" type="ORF">SAMN05421797_1011315</name>
</gene>
<protein>
    <recommendedName>
        <fullName evidence="5">Lipoprotein</fullName>
    </recommendedName>
</protein>
<feature type="compositionally biased region" description="Low complexity" evidence="1">
    <location>
        <begin position="55"/>
        <end position="64"/>
    </location>
</feature>
<feature type="region of interest" description="Disordered" evidence="1">
    <location>
        <begin position="55"/>
        <end position="74"/>
    </location>
</feature>